<keyword evidence="1" id="KW-0472">Membrane</keyword>
<evidence type="ECO:0000256" key="1">
    <source>
        <dbReference type="SAM" id="Phobius"/>
    </source>
</evidence>
<protein>
    <submittedName>
        <fullName evidence="2">Uncharacterized protein</fullName>
    </submittedName>
</protein>
<accession>V7BHQ7</accession>
<dbReference type="EMBL" id="CM002294">
    <property type="protein sequence ID" value="ESW16413.1"/>
    <property type="molecule type" value="Genomic_DNA"/>
</dbReference>
<name>V7BHQ7_PHAVU</name>
<dbReference type="Proteomes" id="UP000000226">
    <property type="component" value="Chromosome 7"/>
</dbReference>
<keyword evidence="1" id="KW-0812">Transmembrane</keyword>
<sequence>MLVINHVHGHLLLDVDSCTPDSVLVIHRGVLFAITGMWLDSSYAPELCKTVKKFEPEVGAALSGWSGVATVILQSRGSIHLVCYAAHAVQFAGISSLLLISFSVALFATVFGNPFM</sequence>
<evidence type="ECO:0000313" key="2">
    <source>
        <dbReference type="EMBL" id="ESW16413.1"/>
    </source>
</evidence>
<reference evidence="3" key="1">
    <citation type="journal article" date="2014" name="Nat. Genet.">
        <title>A reference genome for common bean and genome-wide analysis of dual domestications.</title>
        <authorList>
            <person name="Schmutz J."/>
            <person name="McClean P.E."/>
            <person name="Mamidi S."/>
            <person name="Wu G.A."/>
            <person name="Cannon S.B."/>
            <person name="Grimwood J."/>
            <person name="Jenkins J."/>
            <person name="Shu S."/>
            <person name="Song Q."/>
            <person name="Chavarro C."/>
            <person name="Torres-Torres M."/>
            <person name="Geffroy V."/>
            <person name="Moghaddam S.M."/>
            <person name="Gao D."/>
            <person name="Abernathy B."/>
            <person name="Barry K."/>
            <person name="Blair M."/>
            <person name="Brick M.A."/>
            <person name="Chovatia M."/>
            <person name="Gepts P."/>
            <person name="Goodstein D.M."/>
            <person name="Gonzales M."/>
            <person name="Hellsten U."/>
            <person name="Hyten D.L."/>
            <person name="Jia G."/>
            <person name="Kelly J.D."/>
            <person name="Kudrna D."/>
            <person name="Lee R."/>
            <person name="Richard M.M."/>
            <person name="Miklas P.N."/>
            <person name="Osorno J.M."/>
            <person name="Rodrigues J."/>
            <person name="Thareau V."/>
            <person name="Urrea C.A."/>
            <person name="Wang M."/>
            <person name="Yu Y."/>
            <person name="Zhang M."/>
            <person name="Wing R.A."/>
            <person name="Cregan P.B."/>
            <person name="Rokhsar D.S."/>
            <person name="Jackson S.A."/>
        </authorList>
    </citation>
    <scope>NUCLEOTIDE SEQUENCE [LARGE SCALE GENOMIC DNA]</scope>
    <source>
        <strain evidence="3">cv. G19833</strain>
    </source>
</reference>
<keyword evidence="3" id="KW-1185">Reference proteome</keyword>
<dbReference type="AlphaFoldDB" id="V7BHQ7"/>
<feature type="transmembrane region" description="Helical" evidence="1">
    <location>
        <begin position="81"/>
        <end position="111"/>
    </location>
</feature>
<evidence type="ECO:0000313" key="3">
    <source>
        <dbReference type="Proteomes" id="UP000000226"/>
    </source>
</evidence>
<gene>
    <name evidence="2" type="ORF">PHAVU_007G154600g</name>
</gene>
<organism evidence="2 3">
    <name type="scientific">Phaseolus vulgaris</name>
    <name type="common">Kidney bean</name>
    <name type="synonym">French bean</name>
    <dbReference type="NCBI Taxonomy" id="3885"/>
    <lineage>
        <taxon>Eukaryota</taxon>
        <taxon>Viridiplantae</taxon>
        <taxon>Streptophyta</taxon>
        <taxon>Embryophyta</taxon>
        <taxon>Tracheophyta</taxon>
        <taxon>Spermatophyta</taxon>
        <taxon>Magnoliopsida</taxon>
        <taxon>eudicotyledons</taxon>
        <taxon>Gunneridae</taxon>
        <taxon>Pentapetalae</taxon>
        <taxon>rosids</taxon>
        <taxon>fabids</taxon>
        <taxon>Fabales</taxon>
        <taxon>Fabaceae</taxon>
        <taxon>Papilionoideae</taxon>
        <taxon>50 kb inversion clade</taxon>
        <taxon>NPAAA clade</taxon>
        <taxon>indigoferoid/millettioid clade</taxon>
        <taxon>Phaseoleae</taxon>
        <taxon>Phaseolus</taxon>
    </lineage>
</organism>
<keyword evidence="1" id="KW-1133">Transmembrane helix</keyword>
<proteinExistence type="predicted"/>
<dbReference type="Gramene" id="ESW16413">
    <property type="protein sequence ID" value="ESW16413"/>
    <property type="gene ID" value="PHAVU_007G154600g"/>
</dbReference>